<evidence type="ECO:0000256" key="1">
    <source>
        <dbReference type="SAM" id="Phobius"/>
    </source>
</evidence>
<dbReference type="RefSeq" id="WP_089057266.1">
    <property type="nucleotide sequence ID" value="NZ_MUHD01000013.1"/>
</dbReference>
<dbReference type="Proteomes" id="UP000198381">
    <property type="component" value="Unassembled WGS sequence"/>
</dbReference>
<organism evidence="2 3">
    <name type="scientific">Flavobacterium plurextorum</name>
    <dbReference type="NCBI Taxonomy" id="1114867"/>
    <lineage>
        <taxon>Bacteria</taxon>
        <taxon>Pseudomonadati</taxon>
        <taxon>Bacteroidota</taxon>
        <taxon>Flavobacteriia</taxon>
        <taxon>Flavobacteriales</taxon>
        <taxon>Flavobacteriaceae</taxon>
        <taxon>Flavobacterium</taxon>
    </lineage>
</organism>
<evidence type="ECO:0000313" key="2">
    <source>
        <dbReference type="EMBL" id="OXB09226.1"/>
    </source>
</evidence>
<feature type="transmembrane region" description="Helical" evidence="1">
    <location>
        <begin position="26"/>
        <end position="48"/>
    </location>
</feature>
<reference evidence="2 3" key="1">
    <citation type="submission" date="2016-11" db="EMBL/GenBank/DDBJ databases">
        <title>Whole genomes of Flavobacteriaceae.</title>
        <authorList>
            <person name="Stine C."/>
            <person name="Li C."/>
            <person name="Tadesse D."/>
        </authorList>
    </citation>
    <scope>NUCLEOTIDE SEQUENCE [LARGE SCALE GENOMIC DNA]</scope>
    <source>
        <strain evidence="2 3">CCUG 60112</strain>
    </source>
</reference>
<evidence type="ECO:0000313" key="3">
    <source>
        <dbReference type="Proteomes" id="UP000198381"/>
    </source>
</evidence>
<proteinExistence type="predicted"/>
<accession>A0ABX4CWK1</accession>
<dbReference type="EMBL" id="MUHD01000013">
    <property type="protein sequence ID" value="OXB09226.1"/>
    <property type="molecule type" value="Genomic_DNA"/>
</dbReference>
<gene>
    <name evidence="2" type="ORF">B0A81_06505</name>
</gene>
<keyword evidence="3" id="KW-1185">Reference proteome</keyword>
<keyword evidence="1" id="KW-0472">Membrane</keyword>
<name>A0ABX4CWK1_9FLAO</name>
<keyword evidence="1" id="KW-0812">Transmembrane</keyword>
<sequence length="178" mass="21009">MQQTLKNTTLNDEDIKFLKRQLKKGYLTWIIFSLFSIVFPGVCIYMIITNEEISDKATPILAVIIIFGFWIYITIKAIIDTTKEQQNLLLQKKVEGNIIVLEKEIITTKGHEANDTDSYEITIYSEIEEKHKNISVKKKYYEKIQIGDVLWIEYYLDSNYIKTLIFKQQDIKSKYFTN</sequence>
<keyword evidence="1" id="KW-1133">Transmembrane helix</keyword>
<feature type="transmembrane region" description="Helical" evidence="1">
    <location>
        <begin position="60"/>
        <end position="79"/>
    </location>
</feature>
<protein>
    <submittedName>
        <fullName evidence="2">Uncharacterized protein</fullName>
    </submittedName>
</protein>
<comment type="caution">
    <text evidence="2">The sequence shown here is derived from an EMBL/GenBank/DDBJ whole genome shotgun (WGS) entry which is preliminary data.</text>
</comment>